<dbReference type="GO" id="GO:0005737">
    <property type="term" value="C:cytoplasm"/>
    <property type="evidence" value="ECO:0007669"/>
    <property type="project" value="TreeGrafter"/>
</dbReference>
<gene>
    <name evidence="9" type="primary">DAB2</name>
</gene>
<dbReference type="SUPFAM" id="SSF50729">
    <property type="entry name" value="PH domain-like"/>
    <property type="match status" value="1"/>
</dbReference>
<dbReference type="Pfam" id="PF21792">
    <property type="entry name" value="DAB2_SBM"/>
    <property type="match status" value="1"/>
</dbReference>
<evidence type="ECO:0000256" key="3">
    <source>
        <dbReference type="ARBA" id="ARBA00022617"/>
    </source>
</evidence>
<dbReference type="AlphaFoldDB" id="A0A3B4D043"/>
<keyword evidence="7" id="KW-0560">Oxidoreductase</keyword>
<dbReference type="GO" id="GO:0020037">
    <property type="term" value="F:heme binding"/>
    <property type="evidence" value="ECO:0007669"/>
    <property type="project" value="InterPro"/>
</dbReference>
<sequence length="210" mass="23071">MSAEVEPTAVVPVTPTGPTSESTSTTAATEISPAVPATTTTQTTAVTKAPFFSREKKKVPDKTDEYLLARFQGDGVRYKAKLIGIDDVPEARGDKMSQDSMMKLKGTAVVTSLSSVLSDKGEWERPQEFYPKHFLDDQGHFWKKELFVPFSAGKRACLGENLAGMELFLFFTSLLQRFTFSAPQGTQLSMEAQGASERSPKSFHMCVSLR</sequence>
<dbReference type="InterPro" id="IPR036396">
    <property type="entry name" value="Cyt_P450_sf"/>
</dbReference>
<dbReference type="SUPFAM" id="SSF48264">
    <property type="entry name" value="Cytochrome P450"/>
    <property type="match status" value="1"/>
</dbReference>
<dbReference type="GO" id="GO:0006805">
    <property type="term" value="P:xenobiotic metabolic process"/>
    <property type="evidence" value="ECO:0007669"/>
    <property type="project" value="TreeGrafter"/>
</dbReference>
<reference evidence="9 10" key="1">
    <citation type="submission" date="2020-10" db="EMBL/GenBank/DDBJ databases">
        <title>Pygocentrus nattereri (red-bellied piranha) genome, fPygNat1, primary haplotype.</title>
        <authorList>
            <person name="Myers G."/>
            <person name="Meyer A."/>
            <person name="Karagic N."/>
            <person name="Pippel M."/>
            <person name="Winkler S."/>
            <person name="Tracey A."/>
            <person name="Wood J."/>
            <person name="Formenti G."/>
            <person name="Howe K."/>
            <person name="Fedrigo O."/>
            <person name="Jarvis E.D."/>
        </authorList>
    </citation>
    <scope>NUCLEOTIDE SEQUENCE [LARGE SCALE GENOMIC DNA]</scope>
</reference>
<protein>
    <submittedName>
        <fullName evidence="9">Uncharacterized protein</fullName>
    </submittedName>
</protein>
<reference evidence="9" key="2">
    <citation type="submission" date="2025-08" db="UniProtKB">
        <authorList>
            <consortium name="Ensembl"/>
        </authorList>
    </citation>
    <scope>IDENTIFICATION</scope>
</reference>
<dbReference type="Ensembl" id="ENSPNAT00000038340.2">
    <property type="protein sequence ID" value="ENSPNAP00000016965.2"/>
    <property type="gene ID" value="ENSPNAG00000023158.2"/>
</dbReference>
<evidence type="ECO:0000256" key="6">
    <source>
        <dbReference type="PIRSR" id="PIRSR602401-1"/>
    </source>
</evidence>
<feature type="binding site" description="axial binding residue" evidence="6">
    <location>
        <position position="157"/>
    </location>
    <ligand>
        <name>heme</name>
        <dbReference type="ChEBI" id="CHEBI:30413"/>
    </ligand>
    <ligandPart>
        <name>Fe</name>
        <dbReference type="ChEBI" id="CHEBI:18248"/>
    </ligandPart>
</feature>
<dbReference type="PANTHER" id="PTHR24300">
    <property type="entry name" value="CYTOCHROME P450 508A4-RELATED"/>
    <property type="match status" value="1"/>
</dbReference>
<keyword evidence="5 6" id="KW-0408">Iron</keyword>
<dbReference type="Gene3D" id="1.10.630.10">
    <property type="entry name" value="Cytochrome P450"/>
    <property type="match status" value="1"/>
</dbReference>
<evidence type="ECO:0000256" key="2">
    <source>
        <dbReference type="ARBA" id="ARBA00010617"/>
    </source>
</evidence>
<dbReference type="GO" id="GO:0006082">
    <property type="term" value="P:organic acid metabolic process"/>
    <property type="evidence" value="ECO:0007669"/>
    <property type="project" value="TreeGrafter"/>
</dbReference>
<keyword evidence="4 6" id="KW-0479">Metal-binding</keyword>
<name>A0A3B4D043_PYGNA</name>
<feature type="region of interest" description="Disordered" evidence="8">
    <location>
        <begin position="1"/>
        <end position="40"/>
    </location>
</feature>
<keyword evidence="10" id="KW-1185">Reference proteome</keyword>
<reference evidence="9" key="3">
    <citation type="submission" date="2025-09" db="UniProtKB">
        <authorList>
            <consortium name="Ensembl"/>
        </authorList>
    </citation>
    <scope>IDENTIFICATION</scope>
</reference>
<dbReference type="Pfam" id="PF00067">
    <property type="entry name" value="p450"/>
    <property type="match status" value="1"/>
</dbReference>
<accession>A0A3B4D043</accession>
<evidence type="ECO:0000313" key="10">
    <source>
        <dbReference type="Proteomes" id="UP001501920"/>
    </source>
</evidence>
<evidence type="ECO:0000256" key="7">
    <source>
        <dbReference type="RuleBase" id="RU000461"/>
    </source>
</evidence>
<evidence type="ECO:0000256" key="4">
    <source>
        <dbReference type="ARBA" id="ARBA00022723"/>
    </source>
</evidence>
<dbReference type="GO" id="GO:0016712">
    <property type="term" value="F:oxidoreductase activity, acting on paired donors, with incorporation or reduction of molecular oxygen, reduced flavin or flavoprotein as one donor, and incorporation of one atom of oxygen"/>
    <property type="evidence" value="ECO:0007669"/>
    <property type="project" value="TreeGrafter"/>
</dbReference>
<dbReference type="InterPro" id="IPR050182">
    <property type="entry name" value="Cytochrome_P450_fam2"/>
</dbReference>
<keyword evidence="3 6" id="KW-0349">Heme</keyword>
<dbReference type="InterPro" id="IPR048559">
    <property type="entry name" value="DAB1/2_SBM"/>
</dbReference>
<dbReference type="InterPro" id="IPR001128">
    <property type="entry name" value="Cyt_P450"/>
</dbReference>
<evidence type="ECO:0000256" key="1">
    <source>
        <dbReference type="ARBA" id="ARBA00001971"/>
    </source>
</evidence>
<comment type="cofactor">
    <cofactor evidence="1 6">
        <name>heme</name>
        <dbReference type="ChEBI" id="CHEBI:30413"/>
    </cofactor>
</comment>
<dbReference type="InterPro" id="IPR002401">
    <property type="entry name" value="Cyt_P450_E_grp-I"/>
</dbReference>
<evidence type="ECO:0000256" key="8">
    <source>
        <dbReference type="SAM" id="MobiDB-lite"/>
    </source>
</evidence>
<dbReference type="PANTHER" id="PTHR24300:SF375">
    <property type="entry name" value="CYTOCHROME P450 FAMILY"/>
    <property type="match status" value="1"/>
</dbReference>
<dbReference type="GeneTree" id="ENSGT00940000155567"/>
<comment type="similarity">
    <text evidence="2 7">Belongs to the cytochrome P450 family.</text>
</comment>
<proteinExistence type="inferred from homology"/>
<dbReference type="GO" id="GO:0005506">
    <property type="term" value="F:iron ion binding"/>
    <property type="evidence" value="ECO:0007669"/>
    <property type="project" value="InterPro"/>
</dbReference>
<evidence type="ECO:0000256" key="5">
    <source>
        <dbReference type="ARBA" id="ARBA00023004"/>
    </source>
</evidence>
<evidence type="ECO:0000313" key="9">
    <source>
        <dbReference type="Ensembl" id="ENSPNAP00000016965.2"/>
    </source>
</evidence>
<keyword evidence="7" id="KW-0503">Monooxygenase</keyword>
<dbReference type="STRING" id="42514.ENSPNAP00000016965"/>
<dbReference type="InterPro" id="IPR017972">
    <property type="entry name" value="Cyt_P450_CS"/>
</dbReference>
<dbReference type="Proteomes" id="UP001501920">
    <property type="component" value="Chromosome 23"/>
</dbReference>
<dbReference type="PRINTS" id="PR00463">
    <property type="entry name" value="EP450I"/>
</dbReference>
<organism evidence="9 10">
    <name type="scientific">Pygocentrus nattereri</name>
    <name type="common">Red-bellied piranha</name>
    <dbReference type="NCBI Taxonomy" id="42514"/>
    <lineage>
        <taxon>Eukaryota</taxon>
        <taxon>Metazoa</taxon>
        <taxon>Chordata</taxon>
        <taxon>Craniata</taxon>
        <taxon>Vertebrata</taxon>
        <taxon>Euteleostomi</taxon>
        <taxon>Actinopterygii</taxon>
        <taxon>Neopterygii</taxon>
        <taxon>Teleostei</taxon>
        <taxon>Ostariophysi</taxon>
        <taxon>Characiformes</taxon>
        <taxon>Characoidei</taxon>
        <taxon>Pygocentrus</taxon>
    </lineage>
</organism>
<dbReference type="PROSITE" id="PS00086">
    <property type="entry name" value="CYTOCHROME_P450"/>
    <property type="match status" value="1"/>
</dbReference>